<sequence length="64" mass="7530">MITDSSSSTMKLYLYDDCLDWYRSIPYTENIFATKSKIPNDIYKVEHPPPYTTTTIKISIEFLE</sequence>
<protein>
    <submittedName>
        <fullName evidence="1">Uncharacterized protein</fullName>
    </submittedName>
</protein>
<name>A0ABQ8JE77_DERPT</name>
<evidence type="ECO:0000313" key="1">
    <source>
        <dbReference type="EMBL" id="KAH9420737.1"/>
    </source>
</evidence>
<accession>A0ABQ8JE77</accession>
<gene>
    <name evidence="1" type="ORF">DERP_001168</name>
</gene>
<evidence type="ECO:0000313" key="2">
    <source>
        <dbReference type="Proteomes" id="UP000887458"/>
    </source>
</evidence>
<reference evidence="1 2" key="1">
    <citation type="journal article" date="2018" name="J. Allergy Clin. Immunol.">
        <title>High-quality assembly of Dermatophagoides pteronyssinus genome and transcriptome reveals a wide range of novel allergens.</title>
        <authorList>
            <person name="Liu X.Y."/>
            <person name="Yang K.Y."/>
            <person name="Wang M.Q."/>
            <person name="Kwok J.S."/>
            <person name="Zeng X."/>
            <person name="Yang Z."/>
            <person name="Xiao X.J."/>
            <person name="Lau C.P."/>
            <person name="Li Y."/>
            <person name="Huang Z.M."/>
            <person name="Ba J.G."/>
            <person name="Yim A.K."/>
            <person name="Ouyang C.Y."/>
            <person name="Ngai S.M."/>
            <person name="Chan T.F."/>
            <person name="Leung E.L."/>
            <person name="Liu L."/>
            <person name="Liu Z.G."/>
            <person name="Tsui S.K."/>
        </authorList>
    </citation>
    <scope>NUCLEOTIDE SEQUENCE [LARGE SCALE GENOMIC DNA]</scope>
    <source>
        <strain evidence="1">Derp</strain>
    </source>
</reference>
<keyword evidence="2" id="KW-1185">Reference proteome</keyword>
<dbReference type="Proteomes" id="UP000887458">
    <property type="component" value="Unassembled WGS sequence"/>
</dbReference>
<proteinExistence type="predicted"/>
<dbReference type="EMBL" id="NJHN03000047">
    <property type="protein sequence ID" value="KAH9420737.1"/>
    <property type="molecule type" value="Genomic_DNA"/>
</dbReference>
<organism evidence="1 2">
    <name type="scientific">Dermatophagoides pteronyssinus</name>
    <name type="common">European house dust mite</name>
    <dbReference type="NCBI Taxonomy" id="6956"/>
    <lineage>
        <taxon>Eukaryota</taxon>
        <taxon>Metazoa</taxon>
        <taxon>Ecdysozoa</taxon>
        <taxon>Arthropoda</taxon>
        <taxon>Chelicerata</taxon>
        <taxon>Arachnida</taxon>
        <taxon>Acari</taxon>
        <taxon>Acariformes</taxon>
        <taxon>Sarcoptiformes</taxon>
        <taxon>Astigmata</taxon>
        <taxon>Psoroptidia</taxon>
        <taxon>Analgoidea</taxon>
        <taxon>Pyroglyphidae</taxon>
        <taxon>Dermatophagoidinae</taxon>
        <taxon>Dermatophagoides</taxon>
    </lineage>
</organism>
<comment type="caution">
    <text evidence="1">The sequence shown here is derived from an EMBL/GenBank/DDBJ whole genome shotgun (WGS) entry which is preliminary data.</text>
</comment>
<reference evidence="1 2" key="2">
    <citation type="journal article" date="2022" name="Mol. Biol. Evol.">
        <title>Comparative Genomics Reveals Insights into the Divergent Evolution of Astigmatic Mites and Household Pest Adaptations.</title>
        <authorList>
            <person name="Xiong Q."/>
            <person name="Wan A.T."/>
            <person name="Liu X."/>
            <person name="Fung C.S."/>
            <person name="Xiao X."/>
            <person name="Malainual N."/>
            <person name="Hou J."/>
            <person name="Wang L."/>
            <person name="Wang M."/>
            <person name="Yang K.Y."/>
            <person name="Cui Y."/>
            <person name="Leung E.L."/>
            <person name="Nong W."/>
            <person name="Shin S.K."/>
            <person name="Au S.W."/>
            <person name="Jeong K.Y."/>
            <person name="Chew F.T."/>
            <person name="Hui J.H."/>
            <person name="Leung T.F."/>
            <person name="Tungtrongchitr A."/>
            <person name="Zhong N."/>
            <person name="Liu Z."/>
            <person name="Tsui S.K."/>
        </authorList>
    </citation>
    <scope>NUCLEOTIDE SEQUENCE [LARGE SCALE GENOMIC DNA]</scope>
    <source>
        <strain evidence="1">Derp</strain>
    </source>
</reference>